<dbReference type="InterPro" id="IPR036188">
    <property type="entry name" value="FAD/NAD-bd_sf"/>
</dbReference>
<dbReference type="GO" id="GO:0016491">
    <property type="term" value="F:oxidoreductase activity"/>
    <property type="evidence" value="ECO:0007669"/>
    <property type="project" value="UniProtKB-KW"/>
</dbReference>
<dbReference type="Gene3D" id="3.30.9.10">
    <property type="entry name" value="D-Amino Acid Oxidase, subunit A, domain 2"/>
    <property type="match status" value="1"/>
</dbReference>
<sequence length="87" mass="9639">MDARQALELTPVLRPDWVVGGAYDPTWKSIDVHELLQGYQRGIRARDGDVRTNARVTGIDHTSHWQVTAGEVFTAPILVNAAGSWAR</sequence>
<keyword evidence="1" id="KW-0560">Oxidoreductase</keyword>
<dbReference type="Pfam" id="PF01266">
    <property type="entry name" value="DAO"/>
    <property type="match status" value="1"/>
</dbReference>
<evidence type="ECO:0000259" key="2">
    <source>
        <dbReference type="Pfam" id="PF01266"/>
    </source>
</evidence>
<feature type="domain" description="FAD dependent oxidoreductase" evidence="2">
    <location>
        <begin position="2"/>
        <end position="86"/>
    </location>
</feature>
<dbReference type="InterPro" id="IPR006076">
    <property type="entry name" value="FAD-dep_OxRdtase"/>
</dbReference>
<dbReference type="SUPFAM" id="SSF51905">
    <property type="entry name" value="FAD/NAD(P)-binding domain"/>
    <property type="match status" value="1"/>
</dbReference>
<evidence type="ECO:0000313" key="3">
    <source>
        <dbReference type="EMBL" id="PDH39995.1"/>
    </source>
</evidence>
<dbReference type="Gene3D" id="3.50.50.60">
    <property type="entry name" value="FAD/NAD(P)-binding domain"/>
    <property type="match status" value="1"/>
</dbReference>
<dbReference type="Proteomes" id="UP000219327">
    <property type="component" value="Unassembled WGS sequence"/>
</dbReference>
<evidence type="ECO:0000313" key="4">
    <source>
        <dbReference type="Proteomes" id="UP000219327"/>
    </source>
</evidence>
<comment type="caution">
    <text evidence="3">The sequence shown here is derived from an EMBL/GenBank/DDBJ whole genome shotgun (WGS) entry which is preliminary data.</text>
</comment>
<evidence type="ECO:0000256" key="1">
    <source>
        <dbReference type="ARBA" id="ARBA00023002"/>
    </source>
</evidence>
<reference evidence="3 4" key="1">
    <citation type="submission" date="2017-08" db="EMBL/GenBank/DDBJ databases">
        <title>Fine stratification of microbial communities through a metagenomic profile of the photic zone.</title>
        <authorList>
            <person name="Haro-Moreno J.M."/>
            <person name="Lopez-Perez M."/>
            <person name="De La Torre J."/>
            <person name="Picazo A."/>
            <person name="Camacho A."/>
            <person name="Rodriguez-Valera F."/>
        </authorList>
    </citation>
    <scope>NUCLEOTIDE SEQUENCE [LARGE SCALE GENOMIC DNA]</scope>
    <source>
        <strain evidence="3">MED-G24</strain>
    </source>
</reference>
<protein>
    <recommendedName>
        <fullName evidence="2">FAD dependent oxidoreductase domain-containing protein</fullName>
    </recommendedName>
</protein>
<name>A0A2A5WTZ2_9GAMM</name>
<dbReference type="AlphaFoldDB" id="A0A2A5WTZ2"/>
<organism evidence="3 4">
    <name type="scientific">OM182 bacterium MED-G24</name>
    <dbReference type="NCBI Taxonomy" id="1986255"/>
    <lineage>
        <taxon>Bacteria</taxon>
        <taxon>Pseudomonadati</taxon>
        <taxon>Pseudomonadota</taxon>
        <taxon>Gammaproteobacteria</taxon>
        <taxon>OMG group</taxon>
        <taxon>OM182 clade</taxon>
    </lineage>
</organism>
<gene>
    <name evidence="3" type="ORF">CNE99_04315</name>
</gene>
<proteinExistence type="predicted"/>
<accession>A0A2A5WTZ2</accession>
<dbReference type="EMBL" id="NTKD01000016">
    <property type="protein sequence ID" value="PDH39995.1"/>
    <property type="molecule type" value="Genomic_DNA"/>
</dbReference>